<feature type="non-terminal residue" evidence="1">
    <location>
        <position position="1"/>
    </location>
</feature>
<comment type="caution">
    <text evidence="1">The sequence shown here is derived from an EMBL/GenBank/DDBJ whole genome shotgun (WGS) entry which is preliminary data.</text>
</comment>
<organism evidence="1">
    <name type="scientific">marine sediment metagenome</name>
    <dbReference type="NCBI Taxonomy" id="412755"/>
    <lineage>
        <taxon>unclassified sequences</taxon>
        <taxon>metagenomes</taxon>
        <taxon>ecological metagenomes</taxon>
    </lineage>
</organism>
<proteinExistence type="predicted"/>
<dbReference type="InterPro" id="IPR021655">
    <property type="entry name" value="Put_metal-bd"/>
</dbReference>
<dbReference type="EMBL" id="BART01018230">
    <property type="protein sequence ID" value="GAG87539.1"/>
    <property type="molecule type" value="Genomic_DNA"/>
</dbReference>
<reference evidence="1" key="1">
    <citation type="journal article" date="2014" name="Front. Microbiol.">
        <title>High frequency of phylogenetically diverse reductive dehalogenase-homologous genes in deep subseafloor sedimentary metagenomes.</title>
        <authorList>
            <person name="Kawai M."/>
            <person name="Futagami T."/>
            <person name="Toyoda A."/>
            <person name="Takaki Y."/>
            <person name="Nishi S."/>
            <person name="Hori S."/>
            <person name="Arai W."/>
            <person name="Tsubouchi T."/>
            <person name="Morono Y."/>
            <person name="Uchiyama I."/>
            <person name="Ito T."/>
            <person name="Fujiyama A."/>
            <person name="Inagaki F."/>
            <person name="Takami H."/>
        </authorList>
    </citation>
    <scope>NUCLEOTIDE SEQUENCE</scope>
    <source>
        <strain evidence="1">Expedition CK06-06</strain>
    </source>
</reference>
<protein>
    <submittedName>
        <fullName evidence="1">Uncharacterized protein</fullName>
    </submittedName>
</protein>
<evidence type="ECO:0000313" key="1">
    <source>
        <dbReference type="EMBL" id="GAG87539.1"/>
    </source>
</evidence>
<accession>X1AWS2</accession>
<name>X1AWS2_9ZZZZ</name>
<gene>
    <name evidence="1" type="ORF">S01H4_34451</name>
</gene>
<sequence>TTKDKVYLEKNTNGNYYTTGTFITVNHDYQGKAEFLQLVVVTHGPSFTSINAQVQVSDDNFSTIKDSITLELTDDLQFYDIPSLFNTRYVRVKFDFQTENISITPELIYFEIRANLIETASGDAAISLISNNSFDSVSNQNEELPILEQITSAIKDGLEELGLFIQNGVAQVRELIADKITTKEIHTEKLCTGDICINRNQLKELLEKDSDSGTSGGAGSSCQPSEEICDGLDNDCDGLIDEDLSQTTCGVGACQVTVNNCVGGTLQTCTPGIPTEEICDGIDNNCDGQIDESGVCE</sequence>
<feature type="non-terminal residue" evidence="1">
    <location>
        <position position="297"/>
    </location>
</feature>
<dbReference type="Pfam" id="PF11617">
    <property type="entry name" value="Cu-binding_MopE"/>
    <property type="match status" value="2"/>
</dbReference>
<dbReference type="AlphaFoldDB" id="X1AWS2"/>